<proteinExistence type="predicted"/>
<dbReference type="SUPFAM" id="SSF49854">
    <property type="entry name" value="Spermadhesin, CUB domain"/>
    <property type="match status" value="2"/>
</dbReference>
<accession>A7T0V3</accession>
<feature type="domain" description="CUB" evidence="3">
    <location>
        <begin position="1"/>
        <end position="52"/>
    </location>
</feature>
<dbReference type="InterPro" id="IPR052129">
    <property type="entry name" value="Spermadhesin-Link_domain"/>
</dbReference>
<dbReference type="EMBL" id="DS470053">
    <property type="protein sequence ID" value="EDO30411.1"/>
    <property type="molecule type" value="Genomic_DNA"/>
</dbReference>
<sequence>MVYKVYTKSCRAYCNSNRPPYAIISSSNQIRVWFNSDRTVSKKGFNATFTSHEDKGGAFSNKGFNATFTSHEDKGGAFSNKGFNATFTSHEDKGGAFSNKGFNATFTSHEDSGAFSNKGFNATFPSHEDSGAFSNKGFNATFTDHEDSGAFSNKGFNATFTSHEDSEYDSYSTRIYTTTRVRQVNTTAIPRVSTPRHAYDRQIRQLFHAYLHHDTCTTCKYDSYSTRIYTTTRVRQVNTTAIPRVSTPRHAYDSYSTRIYTATRVRQLNTTAIPRVSTPRHAYDSLIRQLFHAYLHHDTCTTGEYDSYSTRIYTTTRVRQCYEMEAKSRIKEKSNPEVGIGAATEAGILRFPPLFPQYPILMLLFAYRACGGVLKGPRGVMKSPRYMVSPYPNDANCEWVIEVEVGKFIRLSFVDFGLEVQCARCLCPDTLAIWDGAPNNETLIGSGSTTIGAMHHGSGYELTAQPIKGQRSSFGVSDDFTSLWSLFKDTGQLDARHSYGIHGSGVVTKALGPRQNGTLSLVMAWYYPFRDHSGELVGSYYR</sequence>
<feature type="disulfide bond" evidence="2">
    <location>
        <begin position="370"/>
        <end position="397"/>
    </location>
</feature>
<dbReference type="STRING" id="45351.A7T0V3"/>
<dbReference type="InParanoid" id="A7T0V3"/>
<comment type="caution">
    <text evidence="2">Lacks conserved residue(s) required for the propagation of feature annotation.</text>
</comment>
<evidence type="ECO:0000259" key="3">
    <source>
        <dbReference type="PROSITE" id="PS01180"/>
    </source>
</evidence>
<dbReference type="Proteomes" id="UP000001593">
    <property type="component" value="Unassembled WGS sequence"/>
</dbReference>
<dbReference type="Pfam" id="PF00431">
    <property type="entry name" value="CUB"/>
    <property type="match status" value="1"/>
</dbReference>
<dbReference type="HOGENOM" id="CLU_502799_0_0_1"/>
<keyword evidence="5" id="KW-1185">Reference proteome</keyword>
<reference evidence="4 5" key="1">
    <citation type="journal article" date="2007" name="Science">
        <title>Sea anemone genome reveals ancestral eumetazoan gene repertoire and genomic organization.</title>
        <authorList>
            <person name="Putnam N.H."/>
            <person name="Srivastava M."/>
            <person name="Hellsten U."/>
            <person name="Dirks B."/>
            <person name="Chapman J."/>
            <person name="Salamov A."/>
            <person name="Terry A."/>
            <person name="Shapiro H."/>
            <person name="Lindquist E."/>
            <person name="Kapitonov V.V."/>
            <person name="Jurka J."/>
            <person name="Genikhovich G."/>
            <person name="Grigoriev I.V."/>
            <person name="Lucas S.M."/>
            <person name="Steele R.E."/>
            <person name="Finnerty J.R."/>
            <person name="Technau U."/>
            <person name="Martindale M.Q."/>
            <person name="Rokhsar D.S."/>
        </authorList>
    </citation>
    <scope>NUCLEOTIDE SEQUENCE [LARGE SCALE GENOMIC DNA]</scope>
    <source>
        <strain evidence="5">CH2 X CH6</strain>
    </source>
</reference>
<feature type="domain" description="CUB" evidence="3">
    <location>
        <begin position="370"/>
        <end position="445"/>
    </location>
</feature>
<dbReference type="PANTHER" id="PTHR46908">
    <property type="entry name" value="CUBILIN-LIKE PROTEIN"/>
    <property type="match status" value="1"/>
</dbReference>
<keyword evidence="1 2" id="KW-1015">Disulfide bond</keyword>
<dbReference type="PANTHER" id="PTHR46908:SF8">
    <property type="entry name" value="C-TYPE LECTIN DOMAIN-CONTAINING PROTEIN"/>
    <property type="match status" value="1"/>
</dbReference>
<dbReference type="InterPro" id="IPR000859">
    <property type="entry name" value="CUB_dom"/>
</dbReference>
<dbReference type="GO" id="GO:0038024">
    <property type="term" value="F:cargo receptor activity"/>
    <property type="evidence" value="ECO:0000318"/>
    <property type="project" value="GO_Central"/>
</dbReference>
<dbReference type="AlphaFoldDB" id="A7T0V3"/>
<evidence type="ECO:0000313" key="4">
    <source>
        <dbReference type="EMBL" id="EDO30411.1"/>
    </source>
</evidence>
<name>A7T0V3_NEMVE</name>
<dbReference type="InterPro" id="IPR035914">
    <property type="entry name" value="Sperma_CUB_dom_sf"/>
</dbReference>
<dbReference type="Gene3D" id="2.60.120.290">
    <property type="entry name" value="Spermadhesin, CUB domain"/>
    <property type="match status" value="2"/>
</dbReference>
<evidence type="ECO:0000256" key="2">
    <source>
        <dbReference type="PROSITE-ProRule" id="PRU00059"/>
    </source>
</evidence>
<evidence type="ECO:0000313" key="5">
    <source>
        <dbReference type="Proteomes" id="UP000001593"/>
    </source>
</evidence>
<evidence type="ECO:0000256" key="1">
    <source>
        <dbReference type="ARBA" id="ARBA00023157"/>
    </source>
</evidence>
<protein>
    <recommendedName>
        <fullName evidence="3">CUB domain-containing protein</fullName>
    </recommendedName>
</protein>
<dbReference type="CDD" id="cd00041">
    <property type="entry name" value="CUB"/>
    <property type="match status" value="1"/>
</dbReference>
<organism evidence="4 5">
    <name type="scientific">Nematostella vectensis</name>
    <name type="common">Starlet sea anemone</name>
    <dbReference type="NCBI Taxonomy" id="45351"/>
    <lineage>
        <taxon>Eukaryota</taxon>
        <taxon>Metazoa</taxon>
        <taxon>Cnidaria</taxon>
        <taxon>Anthozoa</taxon>
        <taxon>Hexacorallia</taxon>
        <taxon>Actiniaria</taxon>
        <taxon>Edwardsiidae</taxon>
        <taxon>Nematostella</taxon>
    </lineage>
</organism>
<gene>
    <name evidence="4" type="ORF">NEMVEDRAFT_v1g220618</name>
</gene>
<dbReference type="SMART" id="SM00042">
    <property type="entry name" value="CUB"/>
    <property type="match status" value="1"/>
</dbReference>
<dbReference type="PROSITE" id="PS01180">
    <property type="entry name" value="CUB"/>
    <property type="match status" value="2"/>
</dbReference>